<comment type="catalytic activity">
    <reaction evidence="5">
        <text>L-serine + acetyl-CoA = O-acetyl-L-serine + CoA</text>
        <dbReference type="Rhea" id="RHEA:24560"/>
        <dbReference type="ChEBI" id="CHEBI:33384"/>
        <dbReference type="ChEBI" id="CHEBI:57287"/>
        <dbReference type="ChEBI" id="CHEBI:57288"/>
        <dbReference type="ChEBI" id="CHEBI:58340"/>
        <dbReference type="EC" id="2.3.1.30"/>
    </reaction>
</comment>
<dbReference type="PIRSF" id="PIRSF000441">
    <property type="entry name" value="CysE"/>
    <property type="match status" value="1"/>
</dbReference>
<reference evidence="6 7" key="1">
    <citation type="submission" date="2018-12" db="EMBL/GenBank/DDBJ databases">
        <title>Vibrio sp. isolated from China Sea.</title>
        <authorList>
            <person name="Li Y."/>
        </authorList>
    </citation>
    <scope>NUCLEOTIDE SEQUENCE [LARGE SCALE GENOMIC DNA]</scope>
    <source>
        <strain evidence="6 7">BEI207</strain>
    </source>
</reference>
<dbReference type="Proteomes" id="UP000268973">
    <property type="component" value="Unassembled WGS sequence"/>
</dbReference>
<evidence type="ECO:0000313" key="7">
    <source>
        <dbReference type="Proteomes" id="UP000268973"/>
    </source>
</evidence>
<dbReference type="EC" id="2.3.1.30" evidence="5"/>
<comment type="caution">
    <text evidence="6">The sequence shown here is derived from an EMBL/GenBank/DDBJ whole genome shotgun (WGS) entry which is preliminary data.</text>
</comment>
<dbReference type="GO" id="GO:0009001">
    <property type="term" value="F:serine O-acetyltransferase activity"/>
    <property type="evidence" value="ECO:0007669"/>
    <property type="project" value="UniProtKB-EC"/>
</dbReference>
<dbReference type="InterPro" id="IPR011004">
    <property type="entry name" value="Trimer_LpxA-like_sf"/>
</dbReference>
<gene>
    <name evidence="6" type="ORF">EJ063_01195</name>
</gene>
<proteinExistence type="inferred from homology"/>
<comment type="similarity">
    <text evidence="1 5">Belongs to the transferase hexapeptide repeat family.</text>
</comment>
<dbReference type="InterPro" id="IPR045304">
    <property type="entry name" value="LbH_SAT"/>
</dbReference>
<keyword evidence="4 5" id="KW-0012">Acyltransferase</keyword>
<dbReference type="InterPro" id="IPR005881">
    <property type="entry name" value="Ser_O-AcTrfase"/>
</dbReference>
<dbReference type="AlphaFoldDB" id="A0A3S0Q361"/>
<evidence type="ECO:0000256" key="3">
    <source>
        <dbReference type="ARBA" id="ARBA00022737"/>
    </source>
</evidence>
<dbReference type="GO" id="GO:0005737">
    <property type="term" value="C:cytoplasm"/>
    <property type="evidence" value="ECO:0007669"/>
    <property type="project" value="InterPro"/>
</dbReference>
<dbReference type="Pfam" id="PF00132">
    <property type="entry name" value="Hexapep"/>
    <property type="match status" value="1"/>
</dbReference>
<dbReference type="RefSeq" id="WP_126572182.1">
    <property type="nucleotide sequence ID" value="NZ_RXZH01000001.1"/>
</dbReference>
<accession>A0A3S0Q361</accession>
<dbReference type="EMBL" id="RXZH01000001">
    <property type="protein sequence ID" value="RTZ17426.1"/>
    <property type="molecule type" value="Genomic_DNA"/>
</dbReference>
<dbReference type="OrthoDB" id="9800846at2"/>
<evidence type="ECO:0000256" key="5">
    <source>
        <dbReference type="PIRNR" id="PIRNR000441"/>
    </source>
</evidence>
<dbReference type="InterPro" id="IPR018357">
    <property type="entry name" value="Hexapep_transf_CS"/>
</dbReference>
<keyword evidence="2 5" id="KW-0808">Transferase</keyword>
<dbReference type="Gene3D" id="2.160.10.10">
    <property type="entry name" value="Hexapeptide repeat proteins"/>
    <property type="match status" value="1"/>
</dbReference>
<dbReference type="CDD" id="cd03354">
    <property type="entry name" value="LbH_SAT"/>
    <property type="match status" value="1"/>
</dbReference>
<evidence type="ECO:0000256" key="4">
    <source>
        <dbReference type="ARBA" id="ARBA00023315"/>
    </source>
</evidence>
<protein>
    <recommendedName>
        <fullName evidence="5">Serine acetyltransferase</fullName>
        <ecNumber evidence="5">2.3.1.30</ecNumber>
    </recommendedName>
</protein>
<evidence type="ECO:0000313" key="6">
    <source>
        <dbReference type="EMBL" id="RTZ17426.1"/>
    </source>
</evidence>
<dbReference type="GO" id="GO:0006535">
    <property type="term" value="P:cysteine biosynthetic process from serine"/>
    <property type="evidence" value="ECO:0007669"/>
    <property type="project" value="InterPro"/>
</dbReference>
<sequence>MSNWKSDLKVYGGYRSFLREQSIICVALYRLGRKIERTRPESLKKLIRIPYLILFRLFETILGISLPEKAKIGGGLRIWHFGGIFINEGAIIGENCTLRQGVTIGSKIADGPSPIIGDNVDVGANSMIIGDIKIGNNVTVGAMTLVLKDVPDNAIVKGVPGVITLKQ</sequence>
<dbReference type="PROSITE" id="PS00101">
    <property type="entry name" value="HEXAPEP_TRANSFERASES"/>
    <property type="match status" value="1"/>
</dbReference>
<dbReference type="InterPro" id="IPR001451">
    <property type="entry name" value="Hexapep"/>
</dbReference>
<dbReference type="SUPFAM" id="SSF51161">
    <property type="entry name" value="Trimeric LpxA-like enzymes"/>
    <property type="match status" value="1"/>
</dbReference>
<keyword evidence="3" id="KW-0677">Repeat</keyword>
<dbReference type="PANTHER" id="PTHR42811">
    <property type="entry name" value="SERINE ACETYLTRANSFERASE"/>
    <property type="match status" value="1"/>
</dbReference>
<evidence type="ECO:0000256" key="1">
    <source>
        <dbReference type="ARBA" id="ARBA00007274"/>
    </source>
</evidence>
<evidence type="ECO:0000256" key="2">
    <source>
        <dbReference type="ARBA" id="ARBA00022679"/>
    </source>
</evidence>
<name>A0A3S0Q361_9VIBR</name>
<organism evidence="6 7">
    <name type="scientific">Vibrio aquaticus</name>
    <dbReference type="NCBI Taxonomy" id="2496559"/>
    <lineage>
        <taxon>Bacteria</taxon>
        <taxon>Pseudomonadati</taxon>
        <taxon>Pseudomonadota</taxon>
        <taxon>Gammaproteobacteria</taxon>
        <taxon>Vibrionales</taxon>
        <taxon>Vibrionaceae</taxon>
        <taxon>Vibrio</taxon>
    </lineage>
</organism>
<keyword evidence="7" id="KW-1185">Reference proteome</keyword>